<dbReference type="InterPro" id="IPR020835">
    <property type="entry name" value="Catalase_sf"/>
</dbReference>
<dbReference type="Pfam" id="PF00199">
    <property type="entry name" value="Catalase"/>
    <property type="match status" value="1"/>
</dbReference>
<evidence type="ECO:0000313" key="12">
    <source>
        <dbReference type="EMBL" id="ROQ21826.1"/>
    </source>
</evidence>
<dbReference type="InterPro" id="IPR011614">
    <property type="entry name" value="Catalase_core"/>
</dbReference>
<proteinExistence type="inferred from homology"/>
<evidence type="ECO:0000256" key="9">
    <source>
        <dbReference type="PIRSR" id="PIRSR000296-2"/>
    </source>
</evidence>
<keyword evidence="6 7" id="KW-0408">Iron</keyword>
<dbReference type="Gene3D" id="1.20.1280.120">
    <property type="match status" value="1"/>
</dbReference>
<dbReference type="GO" id="GO:0046872">
    <property type="term" value="F:metal ion binding"/>
    <property type="evidence" value="ECO:0007669"/>
    <property type="project" value="UniProtKB-KW"/>
</dbReference>
<feature type="active site" evidence="8">
    <location>
        <position position="61"/>
    </location>
</feature>
<evidence type="ECO:0000256" key="10">
    <source>
        <dbReference type="SAM" id="Phobius"/>
    </source>
</evidence>
<dbReference type="SMART" id="SM01060">
    <property type="entry name" value="Catalase"/>
    <property type="match status" value="1"/>
</dbReference>
<dbReference type="PANTHER" id="PTHR11465">
    <property type="entry name" value="CATALASE"/>
    <property type="match status" value="1"/>
</dbReference>
<comment type="function">
    <text evidence="7">Has an organic peroxide-dependent peroxidase activity.</text>
</comment>
<dbReference type="GO" id="GO:0042542">
    <property type="term" value="P:response to hydrogen peroxide"/>
    <property type="evidence" value="ECO:0007669"/>
    <property type="project" value="TreeGrafter"/>
</dbReference>
<dbReference type="Gene3D" id="2.40.180.10">
    <property type="entry name" value="Catalase core domain"/>
    <property type="match status" value="1"/>
</dbReference>
<feature type="binding site" description="axial binding residue" evidence="9">
    <location>
        <position position="320"/>
    </location>
    <ligand>
        <name>heme</name>
        <dbReference type="ChEBI" id="CHEBI:30413"/>
    </ligand>
    <ligandPart>
        <name>Fe</name>
        <dbReference type="ChEBI" id="CHEBI:18248"/>
    </ligandPart>
</feature>
<dbReference type="GO" id="GO:0005737">
    <property type="term" value="C:cytoplasm"/>
    <property type="evidence" value="ECO:0007669"/>
    <property type="project" value="TreeGrafter"/>
</dbReference>
<keyword evidence="5 7" id="KW-0560">Oxidoreductase</keyword>
<comment type="caution">
    <text evidence="12">The sequence shown here is derived from an EMBL/GenBank/DDBJ whole genome shotgun (WGS) entry which is preliminary data.</text>
</comment>
<keyword evidence="10" id="KW-1133">Transmembrane helix</keyword>
<sequence>MSLPPFSSMLGRYAAVLLIMTVLGALFYLAAFGLPGKRVDAGQFVDLQQGDKIHHGFRRAHAKGFCITGEWVSSGALAPFTQADLLASGRTPFNGRISIAGNNPSAPDLKAPVRSLAISLEGADGQVWRTAMNTPPVMAVRNPQDFYRQLQALGDGTIQAFFAAHPESAAFRAWASEYEPTGSFAAETYHSINAFYLVDEEGHRQAVRWRAQPHGLSEMPDVSTLEGEDALQNEFFHRLASGPVVFDLIFSFAQPSDDEADPTIPWPEDRQAHTAGQLMITDAQPQSSGQCNDINFDPLVLPTGIVPTADKILRARSAAYAESYRRRAYETWQHANEASH</sequence>
<dbReference type="GO" id="GO:0042744">
    <property type="term" value="P:hydrogen peroxide catabolic process"/>
    <property type="evidence" value="ECO:0007669"/>
    <property type="project" value="TreeGrafter"/>
</dbReference>
<dbReference type="InterPro" id="IPR024168">
    <property type="entry name" value="Catalase_SrpA-type_pred"/>
</dbReference>
<evidence type="ECO:0000256" key="2">
    <source>
        <dbReference type="ARBA" id="ARBA00022559"/>
    </source>
</evidence>
<dbReference type="SUPFAM" id="SSF56634">
    <property type="entry name" value="Heme-dependent catalase-like"/>
    <property type="match status" value="1"/>
</dbReference>
<name>A0A3N1PB00_9GAMM</name>
<organism evidence="12 13">
    <name type="scientific">Marinimicrobium koreense</name>
    <dbReference type="NCBI Taxonomy" id="306545"/>
    <lineage>
        <taxon>Bacteria</taxon>
        <taxon>Pseudomonadati</taxon>
        <taxon>Pseudomonadota</taxon>
        <taxon>Gammaproteobacteria</taxon>
        <taxon>Cellvibrionales</taxon>
        <taxon>Cellvibrionaceae</taxon>
        <taxon>Marinimicrobium</taxon>
    </lineage>
</organism>
<dbReference type="GO" id="GO:0004096">
    <property type="term" value="F:catalase activity"/>
    <property type="evidence" value="ECO:0007669"/>
    <property type="project" value="InterPro"/>
</dbReference>
<evidence type="ECO:0000256" key="7">
    <source>
        <dbReference type="PIRNR" id="PIRNR000296"/>
    </source>
</evidence>
<keyword evidence="4 7" id="KW-0479">Metal-binding</keyword>
<protein>
    <recommendedName>
        <fullName evidence="7">Catalase-related peroxidase</fullName>
        <ecNumber evidence="7">1.11.1.-</ecNumber>
    </recommendedName>
</protein>
<keyword evidence="10" id="KW-0472">Membrane</keyword>
<gene>
    <name evidence="12" type="ORF">EDC38_2454</name>
</gene>
<dbReference type="OrthoDB" id="255727at2"/>
<dbReference type="CDD" id="cd08153">
    <property type="entry name" value="srpA_like"/>
    <property type="match status" value="1"/>
</dbReference>
<evidence type="ECO:0000256" key="6">
    <source>
        <dbReference type="ARBA" id="ARBA00023004"/>
    </source>
</evidence>
<dbReference type="GO" id="GO:0020037">
    <property type="term" value="F:heme binding"/>
    <property type="evidence" value="ECO:0007669"/>
    <property type="project" value="InterPro"/>
</dbReference>
<evidence type="ECO:0000313" key="13">
    <source>
        <dbReference type="Proteomes" id="UP000273643"/>
    </source>
</evidence>
<evidence type="ECO:0000259" key="11">
    <source>
        <dbReference type="SMART" id="SM01060"/>
    </source>
</evidence>
<evidence type="ECO:0000256" key="8">
    <source>
        <dbReference type="PIRSR" id="PIRSR000296-1"/>
    </source>
</evidence>
<dbReference type="AlphaFoldDB" id="A0A3N1PB00"/>
<keyword evidence="3 7" id="KW-0349">Heme</keyword>
<dbReference type="PIRSF" id="PIRSF000296">
    <property type="entry name" value="SrpA"/>
    <property type="match status" value="1"/>
</dbReference>
<feature type="transmembrane region" description="Helical" evidence="10">
    <location>
        <begin position="12"/>
        <end position="34"/>
    </location>
</feature>
<dbReference type="RefSeq" id="WP_123638754.1">
    <property type="nucleotide sequence ID" value="NZ_RJUK01000001.1"/>
</dbReference>
<keyword evidence="13" id="KW-1185">Reference proteome</keyword>
<dbReference type="Proteomes" id="UP000273643">
    <property type="component" value="Unassembled WGS sequence"/>
</dbReference>
<evidence type="ECO:0000256" key="3">
    <source>
        <dbReference type="ARBA" id="ARBA00022617"/>
    </source>
</evidence>
<accession>A0A3N1PB00</accession>
<dbReference type="EMBL" id="RJUK01000001">
    <property type="protein sequence ID" value="ROQ21826.1"/>
    <property type="molecule type" value="Genomic_DNA"/>
</dbReference>
<dbReference type="InterPro" id="IPR018028">
    <property type="entry name" value="Catalase"/>
</dbReference>
<reference evidence="12 13" key="1">
    <citation type="submission" date="2018-11" db="EMBL/GenBank/DDBJ databases">
        <title>Genomic Encyclopedia of Type Strains, Phase IV (KMG-IV): sequencing the most valuable type-strain genomes for metagenomic binning, comparative biology and taxonomic classification.</title>
        <authorList>
            <person name="Goeker M."/>
        </authorList>
    </citation>
    <scope>NUCLEOTIDE SEQUENCE [LARGE SCALE GENOMIC DNA]</scope>
    <source>
        <strain evidence="12 13">DSM 16974</strain>
    </source>
</reference>
<keyword evidence="10" id="KW-0812">Transmembrane</keyword>
<dbReference type="PANTHER" id="PTHR11465:SF9">
    <property type="entry name" value="CATALASE"/>
    <property type="match status" value="1"/>
</dbReference>
<evidence type="ECO:0000256" key="5">
    <source>
        <dbReference type="ARBA" id="ARBA00023002"/>
    </source>
</evidence>
<dbReference type="EC" id="1.11.1.-" evidence="7"/>
<keyword evidence="2 7" id="KW-0575">Peroxidase</keyword>
<evidence type="ECO:0000256" key="4">
    <source>
        <dbReference type="ARBA" id="ARBA00022723"/>
    </source>
</evidence>
<comment type="similarity">
    <text evidence="1 7">Belongs to the catalase family.</text>
</comment>
<comment type="cofactor">
    <cofactor evidence="7">
        <name>heme</name>
        <dbReference type="ChEBI" id="CHEBI:30413"/>
    </cofactor>
</comment>
<feature type="domain" description="Catalase core" evidence="11">
    <location>
        <begin position="29"/>
        <end position="340"/>
    </location>
</feature>
<evidence type="ECO:0000256" key="1">
    <source>
        <dbReference type="ARBA" id="ARBA00005329"/>
    </source>
</evidence>